<gene>
    <name evidence="3" type="ORF">LOCC1_G008731</name>
</gene>
<feature type="chain" id="PRO_5034678867" description="DUF4185 domain-containing protein" evidence="1">
    <location>
        <begin position="21"/>
        <end position="365"/>
    </location>
</feature>
<evidence type="ECO:0000313" key="4">
    <source>
        <dbReference type="Proteomes" id="UP000443090"/>
    </source>
</evidence>
<accession>A0A8H8U775</accession>
<evidence type="ECO:0000259" key="2">
    <source>
        <dbReference type="Pfam" id="PF13810"/>
    </source>
</evidence>
<evidence type="ECO:0000313" key="3">
    <source>
        <dbReference type="EMBL" id="TVY36703.1"/>
    </source>
</evidence>
<reference evidence="3 4" key="1">
    <citation type="submission" date="2018-05" db="EMBL/GenBank/DDBJ databases">
        <title>Genome sequencing and assembly of the regulated plant pathogen Lachnellula willkommii and related sister species for the development of diagnostic species identification markers.</title>
        <authorList>
            <person name="Giroux E."/>
            <person name="Bilodeau G."/>
        </authorList>
    </citation>
    <scope>NUCLEOTIDE SEQUENCE [LARGE SCALE GENOMIC DNA]</scope>
    <source>
        <strain evidence="3 4">CBS 160.35</strain>
    </source>
</reference>
<proteinExistence type="predicted"/>
<comment type="caution">
    <text evidence="3">The sequence shown here is derived from an EMBL/GenBank/DDBJ whole genome shotgun (WGS) entry which is preliminary data.</text>
</comment>
<protein>
    <recommendedName>
        <fullName evidence="2">DUF4185 domain-containing protein</fullName>
    </recommendedName>
</protein>
<dbReference type="EMBL" id="QGMI01000796">
    <property type="protein sequence ID" value="TVY36703.1"/>
    <property type="molecule type" value="Genomic_DNA"/>
</dbReference>
<organism evidence="3 4">
    <name type="scientific">Lachnellula occidentalis</name>
    <dbReference type="NCBI Taxonomy" id="215460"/>
    <lineage>
        <taxon>Eukaryota</taxon>
        <taxon>Fungi</taxon>
        <taxon>Dikarya</taxon>
        <taxon>Ascomycota</taxon>
        <taxon>Pezizomycotina</taxon>
        <taxon>Leotiomycetes</taxon>
        <taxon>Helotiales</taxon>
        <taxon>Lachnaceae</taxon>
        <taxon>Lachnellula</taxon>
    </lineage>
</organism>
<dbReference type="InterPro" id="IPR025442">
    <property type="entry name" value="DUF4185"/>
</dbReference>
<sequence>MPVFTQYTFVLAALLQGAVASPFKAVKATASTGAVPPVAASVGSISNATLTQDWGITRDGGGGGTIDGTHIINFSDTGAKGGYFVSNSIATTDTDGTTLTDYGTEYPLQQWPLETDEKAPTGHRTAIWPNTNIVSGCNGTCGYTVANVIDMSMTLPYDAQNLYSTLAKITLASNKTPSVERIAPQFWKTDQINFGIYGLANTRDGSGDIYMFAVTSSKGGMKVAKVAEASIADTTKYTYWDGSTWATTAPSASDTTSEIFSNGDSGISTGDVFWSAYYGCWLAVFNDSMQPDNTFRVMYSTTEELTGAWSTTSTTLFTTGGCKGCATPYNYATHAYPDVDSTGKTLLLGWTFDGAYTQFATVTWA</sequence>
<evidence type="ECO:0000256" key="1">
    <source>
        <dbReference type="SAM" id="SignalP"/>
    </source>
</evidence>
<name>A0A8H8U775_9HELO</name>
<dbReference type="AlphaFoldDB" id="A0A8H8U775"/>
<keyword evidence="1" id="KW-0732">Signal</keyword>
<dbReference type="Proteomes" id="UP000443090">
    <property type="component" value="Unassembled WGS sequence"/>
</dbReference>
<dbReference type="Pfam" id="PF13810">
    <property type="entry name" value="DUF4185"/>
    <property type="match status" value="1"/>
</dbReference>
<keyword evidence="4" id="KW-1185">Reference proteome</keyword>
<feature type="domain" description="DUF4185" evidence="2">
    <location>
        <begin position="194"/>
        <end position="349"/>
    </location>
</feature>
<feature type="signal peptide" evidence="1">
    <location>
        <begin position="1"/>
        <end position="20"/>
    </location>
</feature>
<dbReference type="OrthoDB" id="2583188at2759"/>